<evidence type="ECO:0000256" key="2">
    <source>
        <dbReference type="ARBA" id="ARBA00023125"/>
    </source>
</evidence>
<dbReference type="Proteomes" id="UP000565441">
    <property type="component" value="Unassembled WGS sequence"/>
</dbReference>
<dbReference type="PANTHER" id="PTHR46380:SF2">
    <property type="entry name" value="CYCLIN-D-BINDING MYB-LIKE TRANSCRIPTION FACTOR 1"/>
    <property type="match status" value="1"/>
</dbReference>
<dbReference type="Gene3D" id="3.20.20.140">
    <property type="entry name" value="Metal-dependent hydrolases"/>
    <property type="match status" value="2"/>
</dbReference>
<dbReference type="PANTHER" id="PTHR46380">
    <property type="entry name" value="CYCLIN-D-BINDING MYB-LIKE TRANSCRIPTION FACTOR 1"/>
    <property type="match status" value="1"/>
</dbReference>
<evidence type="ECO:0000313" key="7">
    <source>
        <dbReference type="EMBL" id="KAF5388010.1"/>
    </source>
</evidence>
<dbReference type="SUPFAM" id="SSF51338">
    <property type="entry name" value="Composite domain of metallo-dependent hydrolases"/>
    <property type="match status" value="1"/>
</dbReference>
<dbReference type="SMART" id="SM00717">
    <property type="entry name" value="SANT"/>
    <property type="match status" value="2"/>
</dbReference>
<dbReference type="PROSITE" id="PS50090">
    <property type="entry name" value="MYB_LIKE"/>
    <property type="match status" value="1"/>
</dbReference>
<proteinExistence type="predicted"/>
<comment type="subcellular location">
    <subcellularLocation>
        <location evidence="1">Nucleus</location>
    </subcellularLocation>
</comment>
<feature type="domain" description="HTH myb-type" evidence="6">
    <location>
        <begin position="398"/>
        <end position="451"/>
    </location>
</feature>
<feature type="compositionally biased region" description="Basic and acidic residues" evidence="4">
    <location>
        <begin position="102"/>
        <end position="113"/>
    </location>
</feature>
<sequence>MSIITPPTNLGQQIPPVDSTTLPFQFQDPAVPKKKKKKRRREDEHDAEVDGAGEVKQKKKKKKRRHAEEEAVEEEIAIDPSAPVRLADTAPVKQKKSKRKDKGKEREPAHPEIDPALTSSDSQASTTALISAIVAAATGTPDPISTEHIQPPSMIPQFDPNMVPHPLQQHFMPYPFMPYGYGTPPYMPPNAMPPSTLFPAPASLPFSELAFGSNEDVLRALQALDMSKITNVLKTLGDAAAAANEVHESGIQSAPTPVGQIPVASGAILGLASEAQGTATHHRRTLDMSLPGTEHHTSPDHAYLLANKWLNAGKLAELVKSEGLIYKKGKFSAIEEQQLKAAIENYRIMKGLTEHQILDLIYPKSEKNRDNAFWSEITAAVPQRPIIAVYHHIRRIHHPLRRQGNWSSSEDALLKQAVTDLGQQWEKVSLRVGRMSADCRDRYRNHIVNRDVRVTGAWSKAEEEELTRIVTEMTVKQGKDIDNDVFWGRAHTDGIETDDYEERHAVAVCTNAWYMYENHGLLLLPTIMAGSCPPKPRPSTALLSSKSIPALVLLLAIGSTLAIWASGSAAFSSRPRALNSVQNVPINSQEILAQCLYLRATPGPSRDFHSREVSDRYEPGTNTTLIKNAAIFTGERNGSVVTYGNILLDKGIVKNIGKVPRYILDRVANVTVVDAKGAWVTPGLVDLHSHLGVLSAPVLAGAYDLNSARGSVLPWLRSIDGFNTHDDSFELSMAGGVTSAQVLPGSGNAIGGGQAFMIKLRKTAEGSPSSMVIEPPHTFTGSKSHSEIRWRHLKQACGENLRVHGNRMDTMWALRSAYNEARKIKLAQDAFCAKAEAGLWESAGSHFPESFKWEALVDVLRGRVKISNHCYEVVDLDDIVRLSNEFQFPIASFHHASEAWLVPELLKKTWGGAPGVAMFATNHRYKRESYRGSEFASRVLADAGIPVVMKSDHPVINSRYLLYEAQQAHYFGLPGNLSLAAVTSTPAMIAGLSHRIGFLREGADADVVMWDSHPLQLGATPVKVWIDGILQIPVPSKTDKPTKIVVGKGKEDEEWREVPDVPNWDKERKEAIKWEGLPPLKSKHKNDKIIFSNVKTVLTRGPDGDVQTAFSAKTEEEAGAVIVEKGKITCMGVACLSSADAADVVDLHGGSISPGLMTYGSPLGLEEIAGEPSTGDGKPYDAFAGNVPNILDDSGAILRAMDALMFETRNALTAYRSGITLATSSLAKAYYLDGTGAHVISGLSVAFRTGSAHAMERGAIVQDIAALHIHVGRPHPLIGEGVSVSTQIAALRRLLFGWETRDRETGHWFRKAAEGVVPLVVEVENADIMATLLILKIEVEDRIGSRMRMVFSGASEAHLLAKEIGDAGVGVILRPARPFPVTWDQRRLLPGPPLTNDTTLVNLLERGVTVGLGVRDAWEARNTRFDIQWAVLESNGKIDQRQMHQLAYTNLPKLLGIREIDDESQETVDMVAYEGGGAFDLSSKVVAVISSERQTVDLF</sequence>
<dbReference type="GO" id="GO:0016810">
    <property type="term" value="F:hydrolase activity, acting on carbon-nitrogen (but not peptide) bonds"/>
    <property type="evidence" value="ECO:0007669"/>
    <property type="project" value="InterPro"/>
</dbReference>
<name>A0A8H5MB55_9AGAR</name>
<dbReference type="InterPro" id="IPR006680">
    <property type="entry name" value="Amidohydro-rel"/>
</dbReference>
<feature type="compositionally biased region" description="Polar residues" evidence="4">
    <location>
        <begin position="1"/>
        <end position="24"/>
    </location>
</feature>
<organism evidence="7 8">
    <name type="scientific">Tricholomella constricta</name>
    <dbReference type="NCBI Taxonomy" id="117010"/>
    <lineage>
        <taxon>Eukaryota</taxon>
        <taxon>Fungi</taxon>
        <taxon>Dikarya</taxon>
        <taxon>Basidiomycota</taxon>
        <taxon>Agaricomycotina</taxon>
        <taxon>Agaricomycetes</taxon>
        <taxon>Agaricomycetidae</taxon>
        <taxon>Agaricales</taxon>
        <taxon>Tricholomatineae</taxon>
        <taxon>Lyophyllaceae</taxon>
        <taxon>Tricholomella</taxon>
    </lineage>
</organism>
<accession>A0A8H5MB55</accession>
<dbReference type="InterPro" id="IPR009057">
    <property type="entry name" value="Homeodomain-like_sf"/>
</dbReference>
<dbReference type="InterPro" id="IPR001005">
    <property type="entry name" value="SANT/Myb"/>
</dbReference>
<evidence type="ECO:0000256" key="4">
    <source>
        <dbReference type="SAM" id="MobiDB-lite"/>
    </source>
</evidence>
<dbReference type="GO" id="GO:0000976">
    <property type="term" value="F:transcription cis-regulatory region binding"/>
    <property type="evidence" value="ECO:0007669"/>
    <property type="project" value="TreeGrafter"/>
</dbReference>
<evidence type="ECO:0000259" key="5">
    <source>
        <dbReference type="PROSITE" id="PS50090"/>
    </source>
</evidence>
<dbReference type="CDD" id="cd00167">
    <property type="entry name" value="SANT"/>
    <property type="match status" value="1"/>
</dbReference>
<gene>
    <name evidence="7" type="ORF">D9615_000547</name>
</gene>
<reference evidence="7 8" key="1">
    <citation type="journal article" date="2020" name="ISME J.">
        <title>Uncovering the hidden diversity of litter-decomposition mechanisms in mushroom-forming fungi.</title>
        <authorList>
            <person name="Floudas D."/>
            <person name="Bentzer J."/>
            <person name="Ahren D."/>
            <person name="Johansson T."/>
            <person name="Persson P."/>
            <person name="Tunlid A."/>
        </authorList>
    </citation>
    <scope>NUCLEOTIDE SEQUENCE [LARGE SCALE GENOMIC DNA]</scope>
    <source>
        <strain evidence="7 8">CBS 661.87</strain>
    </source>
</reference>
<feature type="domain" description="Myb-like" evidence="5">
    <location>
        <begin position="398"/>
        <end position="447"/>
    </location>
</feature>
<keyword evidence="3" id="KW-0539">Nucleus</keyword>
<dbReference type="Pfam" id="PF00249">
    <property type="entry name" value="Myb_DNA-binding"/>
    <property type="match status" value="1"/>
</dbReference>
<evidence type="ECO:0000313" key="8">
    <source>
        <dbReference type="Proteomes" id="UP000565441"/>
    </source>
</evidence>
<dbReference type="SUPFAM" id="SSF51556">
    <property type="entry name" value="Metallo-dependent hydrolases"/>
    <property type="match status" value="1"/>
</dbReference>
<dbReference type="InterPro" id="IPR017930">
    <property type="entry name" value="Myb_dom"/>
</dbReference>
<dbReference type="SUPFAM" id="SSF46689">
    <property type="entry name" value="Homeodomain-like"/>
    <property type="match status" value="1"/>
</dbReference>
<protein>
    <recommendedName>
        <fullName evidence="9">Myb-like domain-containing protein</fullName>
    </recommendedName>
</protein>
<evidence type="ECO:0000259" key="6">
    <source>
        <dbReference type="PROSITE" id="PS51294"/>
    </source>
</evidence>
<evidence type="ECO:0000256" key="1">
    <source>
        <dbReference type="ARBA" id="ARBA00004123"/>
    </source>
</evidence>
<dbReference type="EMBL" id="JAACJP010000001">
    <property type="protein sequence ID" value="KAF5388010.1"/>
    <property type="molecule type" value="Genomic_DNA"/>
</dbReference>
<comment type="caution">
    <text evidence="7">The sequence shown here is derived from an EMBL/GenBank/DDBJ whole genome shotgun (WGS) entry which is preliminary data.</text>
</comment>
<dbReference type="GO" id="GO:0005634">
    <property type="term" value="C:nucleus"/>
    <property type="evidence" value="ECO:0007669"/>
    <property type="project" value="UniProtKB-SubCell"/>
</dbReference>
<dbReference type="Gene3D" id="1.10.10.60">
    <property type="entry name" value="Homeodomain-like"/>
    <property type="match status" value="1"/>
</dbReference>
<dbReference type="InterPro" id="IPR032466">
    <property type="entry name" value="Metal_Hydrolase"/>
</dbReference>
<keyword evidence="8" id="KW-1185">Reference proteome</keyword>
<feature type="region of interest" description="Disordered" evidence="4">
    <location>
        <begin position="1"/>
        <end position="124"/>
    </location>
</feature>
<evidence type="ECO:0008006" key="9">
    <source>
        <dbReference type="Google" id="ProtNLM"/>
    </source>
</evidence>
<dbReference type="InterPro" id="IPR011059">
    <property type="entry name" value="Metal-dep_hydrolase_composite"/>
</dbReference>
<dbReference type="InterPro" id="IPR051651">
    <property type="entry name" value="DMTF1_DNA-bind_reg"/>
</dbReference>
<dbReference type="GO" id="GO:0003700">
    <property type="term" value="F:DNA-binding transcription factor activity"/>
    <property type="evidence" value="ECO:0007669"/>
    <property type="project" value="TreeGrafter"/>
</dbReference>
<dbReference type="OrthoDB" id="10258955at2759"/>
<dbReference type="Pfam" id="PF01979">
    <property type="entry name" value="Amidohydro_1"/>
    <property type="match status" value="1"/>
</dbReference>
<keyword evidence="2" id="KW-0238">DNA-binding</keyword>
<dbReference type="PROSITE" id="PS51294">
    <property type="entry name" value="HTH_MYB"/>
    <property type="match status" value="1"/>
</dbReference>
<evidence type="ECO:0000256" key="3">
    <source>
        <dbReference type="ARBA" id="ARBA00023242"/>
    </source>
</evidence>